<dbReference type="InterPro" id="IPR005502">
    <property type="entry name" value="Ribosyl_crysJ1"/>
</dbReference>
<dbReference type="GO" id="GO:0046872">
    <property type="term" value="F:metal ion binding"/>
    <property type="evidence" value="ECO:0007669"/>
    <property type="project" value="UniProtKB-KW"/>
</dbReference>
<accession>A0A1H5RU51</accession>
<reference evidence="3" key="1">
    <citation type="submission" date="2016-10" db="EMBL/GenBank/DDBJ databases">
        <authorList>
            <person name="Varghese N."/>
            <person name="Submissions S."/>
        </authorList>
    </citation>
    <scope>NUCLEOTIDE SEQUENCE [LARGE SCALE GENOMIC DNA]</scope>
    <source>
        <strain evidence="3">CGMCC 1.7062</strain>
    </source>
</reference>
<evidence type="ECO:0000256" key="1">
    <source>
        <dbReference type="PIRSR" id="PIRSR605502-1"/>
    </source>
</evidence>
<proteinExistence type="predicted"/>
<dbReference type="PANTHER" id="PTHR16222">
    <property type="entry name" value="ADP-RIBOSYLGLYCOHYDROLASE"/>
    <property type="match status" value="1"/>
</dbReference>
<dbReference type="InterPro" id="IPR036705">
    <property type="entry name" value="Ribosyl_crysJ1_sf"/>
</dbReference>
<dbReference type="Proteomes" id="UP000236721">
    <property type="component" value="Unassembled WGS sequence"/>
</dbReference>
<keyword evidence="1" id="KW-0479">Metal-binding</keyword>
<protein>
    <submittedName>
        <fullName evidence="2">ADP-ribosylglycohydrolase</fullName>
    </submittedName>
</protein>
<comment type="cofactor">
    <cofactor evidence="1">
        <name>Mg(2+)</name>
        <dbReference type="ChEBI" id="CHEBI:18420"/>
    </cofactor>
    <text evidence="1">Binds 2 magnesium ions per subunit.</text>
</comment>
<dbReference type="GO" id="GO:0016787">
    <property type="term" value="F:hydrolase activity"/>
    <property type="evidence" value="ECO:0007669"/>
    <property type="project" value="UniProtKB-KW"/>
</dbReference>
<evidence type="ECO:0000313" key="2">
    <source>
        <dbReference type="EMBL" id="SEF41845.1"/>
    </source>
</evidence>
<keyword evidence="3" id="KW-1185">Reference proteome</keyword>
<dbReference type="SUPFAM" id="SSF101478">
    <property type="entry name" value="ADP-ribosylglycohydrolase"/>
    <property type="match status" value="1"/>
</dbReference>
<feature type="binding site" evidence="1">
    <location>
        <position position="67"/>
    </location>
    <ligand>
        <name>Mg(2+)</name>
        <dbReference type="ChEBI" id="CHEBI:18420"/>
        <label>1</label>
    </ligand>
</feature>
<dbReference type="AlphaFoldDB" id="A0A1H5RU51"/>
<keyword evidence="2" id="KW-0378">Hydrolase</keyword>
<feature type="binding site" evidence="1">
    <location>
        <position position="270"/>
    </location>
    <ligand>
        <name>Mg(2+)</name>
        <dbReference type="ChEBI" id="CHEBI:18420"/>
        <label>1</label>
    </ligand>
</feature>
<dbReference type="Pfam" id="PF03747">
    <property type="entry name" value="ADP_ribosyl_GH"/>
    <property type="match status" value="1"/>
</dbReference>
<dbReference type="RefSeq" id="WP_103878375.1">
    <property type="nucleotide sequence ID" value="NZ_FNVG01000001.1"/>
</dbReference>
<dbReference type="Gene3D" id="1.10.4080.10">
    <property type="entry name" value="ADP-ribosylation/Crystallin J1"/>
    <property type="match status" value="1"/>
</dbReference>
<organism evidence="2 3">
    <name type="scientific">Vibrio hangzhouensis</name>
    <dbReference type="NCBI Taxonomy" id="462991"/>
    <lineage>
        <taxon>Bacteria</taxon>
        <taxon>Pseudomonadati</taxon>
        <taxon>Pseudomonadota</taxon>
        <taxon>Gammaproteobacteria</taxon>
        <taxon>Vibrionales</taxon>
        <taxon>Vibrionaceae</taxon>
        <taxon>Vibrio</taxon>
    </lineage>
</organism>
<name>A0A1H5RU51_9VIBR</name>
<dbReference type="InterPro" id="IPR050792">
    <property type="entry name" value="ADP-ribosylglycohydrolase"/>
</dbReference>
<keyword evidence="1" id="KW-0460">Magnesium</keyword>
<dbReference type="OrthoDB" id="6193578at2"/>
<evidence type="ECO:0000313" key="3">
    <source>
        <dbReference type="Proteomes" id="UP000236721"/>
    </source>
</evidence>
<dbReference type="PANTHER" id="PTHR16222:SF17">
    <property type="entry name" value="SELENOPROTEIN J"/>
    <property type="match status" value="1"/>
</dbReference>
<gene>
    <name evidence="2" type="ORF">SAMN04488244_101122</name>
</gene>
<dbReference type="EMBL" id="FNVG01000001">
    <property type="protein sequence ID" value="SEF41845.1"/>
    <property type="molecule type" value="Genomic_DNA"/>
</dbReference>
<sequence length="317" mass="34239">MNKTNNRALNSVIGALVADSASMGFHWLNDQVAIKTLSNGTPEFHAPNKKEFADRGYFAHAGKIPGDNSQYGAQLVAMLDAIALKGSYEEQSYIQSFKEWFDFGGKWQGYIDEPTKITLLTLHEREANEQPLSQCGADNCQLPAISKLPGLVALHHSDSTLLSLAESAVRVTNNNNAAVEYGIAAAQIIRSAIEGKTPTQCVQSALNLSERVDEAINVAQELVLKPSSEVATQLGMHSSLDVAFPVTLHLLLNATSYEAAVRENILCGGDSCGRAILLGATLGACYQGGAKDIPRDWETRVTIPKSLLACHRILFDQ</sequence>